<dbReference type="InterPro" id="IPR010982">
    <property type="entry name" value="Lambda_DNA-bd_dom_sf"/>
</dbReference>
<dbReference type="Pfam" id="PF00356">
    <property type="entry name" value="LacI"/>
    <property type="match status" value="1"/>
</dbReference>
<feature type="domain" description="HTH lacI-type" evidence="4">
    <location>
        <begin position="4"/>
        <end position="58"/>
    </location>
</feature>
<comment type="caution">
    <text evidence="5">The sequence shown here is derived from an EMBL/GenBank/DDBJ whole genome shotgun (WGS) entry which is preliminary data.</text>
</comment>
<evidence type="ECO:0000256" key="1">
    <source>
        <dbReference type="ARBA" id="ARBA00023015"/>
    </source>
</evidence>
<dbReference type="GO" id="GO:0000976">
    <property type="term" value="F:transcription cis-regulatory region binding"/>
    <property type="evidence" value="ECO:0007669"/>
    <property type="project" value="TreeGrafter"/>
</dbReference>
<evidence type="ECO:0000259" key="4">
    <source>
        <dbReference type="PROSITE" id="PS50932"/>
    </source>
</evidence>
<dbReference type="PANTHER" id="PTHR30146:SF148">
    <property type="entry name" value="HTH-TYPE TRANSCRIPTIONAL REPRESSOR PURR-RELATED"/>
    <property type="match status" value="1"/>
</dbReference>
<dbReference type="EMBL" id="AMCI01006958">
    <property type="protein sequence ID" value="EJW93463.1"/>
    <property type="molecule type" value="Genomic_DNA"/>
</dbReference>
<gene>
    <name evidence="5" type="ORF">EVA_18430</name>
</gene>
<dbReference type="CDD" id="cd01392">
    <property type="entry name" value="HTH_LacI"/>
    <property type="match status" value="1"/>
</dbReference>
<reference evidence="5" key="1">
    <citation type="journal article" date="2012" name="PLoS ONE">
        <title>Gene sets for utilization of primary and secondary nutrition supplies in the distal gut of endangered iberian lynx.</title>
        <authorList>
            <person name="Alcaide M."/>
            <person name="Messina E."/>
            <person name="Richter M."/>
            <person name="Bargiela R."/>
            <person name="Peplies J."/>
            <person name="Huws S.A."/>
            <person name="Newbold C.J."/>
            <person name="Golyshin P.N."/>
            <person name="Simon M.A."/>
            <person name="Lopez G."/>
            <person name="Yakimov M.M."/>
            <person name="Ferrer M."/>
        </authorList>
    </citation>
    <scope>NUCLEOTIDE SEQUENCE</scope>
</reference>
<dbReference type="Gene3D" id="1.10.260.40">
    <property type="entry name" value="lambda repressor-like DNA-binding domains"/>
    <property type="match status" value="1"/>
</dbReference>
<sequence>MAKVTMKDIAKASGWSLGTVSRVMSDAVGVNEKAREEVLQTARRLNYQKNDIASALRQKRPDGILIVVIA</sequence>
<evidence type="ECO:0000256" key="2">
    <source>
        <dbReference type="ARBA" id="ARBA00023125"/>
    </source>
</evidence>
<name>J9FGB2_9ZZZZ</name>
<organism evidence="5">
    <name type="scientific">gut metagenome</name>
    <dbReference type="NCBI Taxonomy" id="749906"/>
    <lineage>
        <taxon>unclassified sequences</taxon>
        <taxon>metagenomes</taxon>
        <taxon>organismal metagenomes</taxon>
    </lineage>
</organism>
<dbReference type="GO" id="GO:0003700">
    <property type="term" value="F:DNA-binding transcription factor activity"/>
    <property type="evidence" value="ECO:0007669"/>
    <property type="project" value="TreeGrafter"/>
</dbReference>
<dbReference type="InterPro" id="IPR000843">
    <property type="entry name" value="HTH_LacI"/>
</dbReference>
<protein>
    <submittedName>
        <fullName evidence="5">Transcriptional regulator, LacI family</fullName>
    </submittedName>
</protein>
<evidence type="ECO:0000313" key="5">
    <source>
        <dbReference type="EMBL" id="EJW93463.1"/>
    </source>
</evidence>
<dbReference type="AlphaFoldDB" id="J9FGB2"/>
<accession>J9FGB2</accession>
<keyword evidence="3" id="KW-0804">Transcription</keyword>
<keyword evidence="1" id="KW-0805">Transcription regulation</keyword>
<dbReference type="PANTHER" id="PTHR30146">
    <property type="entry name" value="LACI-RELATED TRANSCRIPTIONAL REPRESSOR"/>
    <property type="match status" value="1"/>
</dbReference>
<keyword evidence="2" id="KW-0238">DNA-binding</keyword>
<proteinExistence type="predicted"/>
<evidence type="ECO:0000256" key="3">
    <source>
        <dbReference type="ARBA" id="ARBA00023163"/>
    </source>
</evidence>
<dbReference type="PROSITE" id="PS50932">
    <property type="entry name" value="HTH_LACI_2"/>
    <property type="match status" value="1"/>
</dbReference>
<feature type="non-terminal residue" evidence="5">
    <location>
        <position position="70"/>
    </location>
</feature>
<dbReference type="SUPFAM" id="SSF47413">
    <property type="entry name" value="lambda repressor-like DNA-binding domains"/>
    <property type="match status" value="1"/>
</dbReference>
<dbReference type="SMART" id="SM00354">
    <property type="entry name" value="HTH_LACI"/>
    <property type="match status" value="1"/>
</dbReference>